<dbReference type="Proteomes" id="UP000831701">
    <property type="component" value="Chromosome 3"/>
</dbReference>
<evidence type="ECO:0000313" key="2">
    <source>
        <dbReference type="Proteomes" id="UP000831701"/>
    </source>
</evidence>
<organism evidence="1 2">
    <name type="scientific">Scortum barcoo</name>
    <name type="common">barcoo grunter</name>
    <dbReference type="NCBI Taxonomy" id="214431"/>
    <lineage>
        <taxon>Eukaryota</taxon>
        <taxon>Metazoa</taxon>
        <taxon>Chordata</taxon>
        <taxon>Craniata</taxon>
        <taxon>Vertebrata</taxon>
        <taxon>Euteleostomi</taxon>
        <taxon>Actinopterygii</taxon>
        <taxon>Neopterygii</taxon>
        <taxon>Teleostei</taxon>
        <taxon>Neoteleostei</taxon>
        <taxon>Acanthomorphata</taxon>
        <taxon>Eupercaria</taxon>
        <taxon>Centrarchiformes</taxon>
        <taxon>Terapontoidei</taxon>
        <taxon>Terapontidae</taxon>
        <taxon>Scortum</taxon>
    </lineage>
</organism>
<reference evidence="1" key="1">
    <citation type="submission" date="2022-04" db="EMBL/GenBank/DDBJ databases">
        <title>Jade perch genome.</title>
        <authorList>
            <person name="Chao B."/>
        </authorList>
    </citation>
    <scope>NUCLEOTIDE SEQUENCE</scope>
    <source>
        <strain evidence="1">CB-2022</strain>
    </source>
</reference>
<sequence>MATRLVKWISLTSLLWLGCCALAEKKGFKMSLWASENVCQGITNRLNLLGSKEDHYLNMVKTYSNCTVVLENLEVTYMEEHHDLSFLLSIEEVGGYVLIALNTVSRIPLENLRIIRGHTLYEGEFALTVLANLDKTTGRGSNELILTSLTEILKGGVKFGTNKLCNVETIQWYDIVNADSKPIMELPVASNNPLLTKLNCAQQCSKRCKGPSPSDCCNEHCAAGCTGPRPTDCLACRDFQDDGVCKDSCPGLMRYDPNLHQLVPNPHGKYNFGATCVKSCPHNYVVTDHGACVRTCSGNTYEVDEGGIRKCAKCDGLCPKVCNGLGTGDLTHTLSINATNIDSFKNCTKINGNIAIIHTSIYGDTYTKTPKMVPSQLDVFKTVKEITGYLWIQTWPESMSSLSPFENLEIIRGRTKRGSRSVVMTQLGIDYLGLRSLKEISDGDVVIIKNQNLCYTNKSHWKGLFKSESQSATIEENMDADTCAKRYNTCDRKCTTDGCWGPGPDMCFACRDHSRDRSCVESCNILEGCNGPGLTGCQSKSSCLSFSASGLSMIAAGVVGGLLAVLIAGLSVFVLLRRRHIKRKRTMRRLLQERELVEPLTPSGEAPNQALLRVLKEPEFKKIKVLGSGAFGTVYKGLWVPEGEDVKIPVAIKVLREATSPKANKEILDEAYVMASVEHPHVCRLLGICLTSTVQLVTQLMPYGCLLDYVKENKDNIGSQYLLNWCVQIAKGMNYLEERHLVHRDLAARNVLVKTPQHVKITDFGLAKLLNADEKEYHADGGKVPIKWMALESILNRTYTHQSDVWSYGVTVWELMTFGTKPYDGIPASDIAGVLEKGERLPQPPICTIDVYMIMVKCWMIDADSRPRFRELIAEFTKMARDPSRYLVIQGDDCMHLPSPTDTKMYRSLISGEDMEDAVDADEYLVPQHGFFSSPSTSHTPLLPSTNGFPSRDGSMVLRYIPDPTEKFLNNAFQPAPGNVINDPLVSIFAVRTLNEQPSSVLANVIGFLPDYMNQNGVSDMMNPVYQQPGPPRTILPTISSDDIETEYLNCFRNQANGPEYLNEVPSPAIIPLTSNGTVHSIQKYQPQNSIDNPDYQQDFTPTFKTHANGHIPAAENAEYLGPD</sequence>
<name>A0ACB8X2T9_9TELE</name>
<gene>
    <name evidence="1" type="ORF">L3Q82_006136</name>
</gene>
<proteinExistence type="predicted"/>
<evidence type="ECO:0000313" key="1">
    <source>
        <dbReference type="EMBL" id="KAI3374296.1"/>
    </source>
</evidence>
<accession>A0ACB8X2T9</accession>
<keyword evidence="2" id="KW-1185">Reference proteome</keyword>
<protein>
    <submittedName>
        <fullName evidence="1">Uncharacterized protein</fullName>
    </submittedName>
</protein>
<comment type="caution">
    <text evidence="1">The sequence shown here is derived from an EMBL/GenBank/DDBJ whole genome shotgun (WGS) entry which is preliminary data.</text>
</comment>
<dbReference type="EMBL" id="CM041533">
    <property type="protein sequence ID" value="KAI3374296.1"/>
    <property type="molecule type" value="Genomic_DNA"/>
</dbReference>